<dbReference type="Pfam" id="PF13699">
    <property type="entry name" value="eCIS_core"/>
    <property type="match status" value="1"/>
</dbReference>
<keyword evidence="1" id="KW-0812">Transmembrane</keyword>
<sequence>MAKLQNLAIFLIFVVVILVSLLSTFIATFIGLPNKQKYNLNLVELSIRRLIDDVSKNLEKIRGLRFKEPIVIKIINTSWAIEMWAPEEGIEIPRELLYRELIYKLSFLIPYDKTIIQLERSWVGMFWAATAGTTLYINIDYFNPNDPSARNLLAHELTHVLQFLHFQIGYNPLTLDEGLAYATLVEGDAGLTQHLYCVETKLCTPSPPTHLYPGDLYLSLNLFPYIYGESFARYLYQRGGWNLINKAYEKPPKSTLMIMNPEIYLSYLLNGANVIVNVSIAINGIDKCALSDTLGAYYVMLILINYIGIEKATDLALNWRGDRVMLCEYENQANQSWVMLWNTTWSSPSYAINFYKNITSMLKRKSNVLELGEDKVLAMINASNNVKHVVEVSITKNFNVFMKSWFTKNT</sequence>
<evidence type="ECO:0000259" key="2">
    <source>
        <dbReference type="Pfam" id="PF13699"/>
    </source>
</evidence>
<feature type="domain" description="eCIS core" evidence="2">
    <location>
        <begin position="128"/>
        <end position="162"/>
    </location>
</feature>
<keyword evidence="1" id="KW-1133">Transmembrane helix</keyword>
<protein>
    <submittedName>
        <fullName evidence="4">DUF4157 domain-containing protein</fullName>
    </submittedName>
</protein>
<gene>
    <name evidence="4" type="ORF">ENU08_07765</name>
    <name evidence="3" type="ORF">ENU41_08050</name>
</gene>
<comment type="caution">
    <text evidence="4">The sequence shown here is derived from an EMBL/GenBank/DDBJ whole genome shotgun (WGS) entry which is preliminary data.</text>
</comment>
<keyword evidence="1" id="KW-0472">Membrane</keyword>
<dbReference type="EMBL" id="DTCK01000042">
    <property type="protein sequence ID" value="HGQ36605.1"/>
    <property type="molecule type" value="Genomic_DNA"/>
</dbReference>
<organism evidence="4">
    <name type="scientific">Ignisphaera aggregans</name>
    <dbReference type="NCBI Taxonomy" id="334771"/>
    <lineage>
        <taxon>Archaea</taxon>
        <taxon>Thermoproteota</taxon>
        <taxon>Thermoprotei</taxon>
        <taxon>Desulfurococcales</taxon>
        <taxon>Desulfurococcaceae</taxon>
        <taxon>Ignisphaera</taxon>
    </lineage>
</organism>
<evidence type="ECO:0000313" key="4">
    <source>
        <dbReference type="EMBL" id="HGQ65124.1"/>
    </source>
</evidence>
<evidence type="ECO:0000256" key="1">
    <source>
        <dbReference type="SAM" id="Phobius"/>
    </source>
</evidence>
<evidence type="ECO:0000313" key="3">
    <source>
        <dbReference type="EMBL" id="HGQ36605.1"/>
    </source>
</evidence>
<dbReference type="InterPro" id="IPR025295">
    <property type="entry name" value="eCIS_core_dom"/>
</dbReference>
<proteinExistence type="predicted"/>
<accession>A0A7C4JKD1</accession>
<reference evidence="4" key="1">
    <citation type="journal article" date="2020" name="mSystems">
        <title>Genome- and Community-Level Interaction Insights into Carbon Utilization and Element Cycling Functions of Hydrothermarchaeota in Hydrothermal Sediment.</title>
        <authorList>
            <person name="Zhou Z."/>
            <person name="Liu Y."/>
            <person name="Xu W."/>
            <person name="Pan J."/>
            <person name="Luo Z.H."/>
            <person name="Li M."/>
        </authorList>
    </citation>
    <scope>NUCLEOTIDE SEQUENCE [LARGE SCALE GENOMIC DNA]</scope>
    <source>
        <strain evidence="4">SpSt-637</strain>
        <strain evidence="3">SpSt-667</strain>
    </source>
</reference>
<feature type="transmembrane region" description="Helical" evidence="1">
    <location>
        <begin position="7"/>
        <end position="32"/>
    </location>
</feature>
<dbReference type="AlphaFoldDB" id="A0A7C4JKD1"/>
<name>A0A7C4JKD1_9CREN</name>
<dbReference type="EMBL" id="DTBD01000070">
    <property type="protein sequence ID" value="HGQ65124.1"/>
    <property type="molecule type" value="Genomic_DNA"/>
</dbReference>